<dbReference type="AlphaFoldDB" id="A0A151UAR8"/>
<gene>
    <name evidence="1" type="ORF">KK1_020649</name>
</gene>
<evidence type="ECO:0000313" key="1">
    <source>
        <dbReference type="EMBL" id="KYP76407.1"/>
    </source>
</evidence>
<reference evidence="1 2" key="1">
    <citation type="journal article" date="2012" name="Nat. Biotechnol.">
        <title>Draft genome sequence of pigeonpea (Cajanus cajan), an orphan legume crop of resource-poor farmers.</title>
        <authorList>
            <person name="Varshney R.K."/>
            <person name="Chen W."/>
            <person name="Li Y."/>
            <person name="Bharti A.K."/>
            <person name="Saxena R.K."/>
            <person name="Schlueter J.A."/>
            <person name="Donoghue M.T."/>
            <person name="Azam S."/>
            <person name="Fan G."/>
            <person name="Whaley A.M."/>
            <person name="Farmer A.D."/>
            <person name="Sheridan J."/>
            <person name="Iwata A."/>
            <person name="Tuteja R."/>
            <person name="Penmetsa R.V."/>
            <person name="Wu W."/>
            <person name="Upadhyaya H.D."/>
            <person name="Yang S.P."/>
            <person name="Shah T."/>
            <person name="Saxena K.B."/>
            <person name="Michael T."/>
            <person name="McCombie W.R."/>
            <person name="Yang B."/>
            <person name="Zhang G."/>
            <person name="Yang H."/>
            <person name="Wang J."/>
            <person name="Spillane C."/>
            <person name="Cook D.R."/>
            <person name="May G.D."/>
            <person name="Xu X."/>
            <person name="Jackson S.A."/>
        </authorList>
    </citation>
    <scope>NUCLEOTIDE SEQUENCE [LARGE SCALE GENOMIC DNA]</scope>
    <source>
        <strain evidence="2">cv. Asha</strain>
    </source>
</reference>
<dbReference type="Proteomes" id="UP000075243">
    <property type="component" value="Chromosome 1"/>
</dbReference>
<dbReference type="Gramene" id="C.cajan_20053.t">
    <property type="protein sequence ID" value="C.cajan_20053.t.cds1"/>
    <property type="gene ID" value="C.cajan_20053"/>
</dbReference>
<sequence>MQLGNYIKLVNVLYIQQFSCNLISIHKLICDLNCTVTYFSNNCVIQDQAMKKTIGYGDLCDGVYVLKVGN</sequence>
<dbReference type="EMBL" id="CM003603">
    <property type="protein sequence ID" value="KYP76407.1"/>
    <property type="molecule type" value="Genomic_DNA"/>
</dbReference>
<accession>A0A151UAR8</accession>
<name>A0A151UAR8_CAJCA</name>
<keyword evidence="2" id="KW-1185">Reference proteome</keyword>
<evidence type="ECO:0000313" key="2">
    <source>
        <dbReference type="Proteomes" id="UP000075243"/>
    </source>
</evidence>
<proteinExistence type="predicted"/>
<evidence type="ECO:0008006" key="3">
    <source>
        <dbReference type="Google" id="ProtNLM"/>
    </source>
</evidence>
<organism evidence="1 2">
    <name type="scientific">Cajanus cajan</name>
    <name type="common">Pigeon pea</name>
    <name type="synonym">Cajanus indicus</name>
    <dbReference type="NCBI Taxonomy" id="3821"/>
    <lineage>
        <taxon>Eukaryota</taxon>
        <taxon>Viridiplantae</taxon>
        <taxon>Streptophyta</taxon>
        <taxon>Embryophyta</taxon>
        <taxon>Tracheophyta</taxon>
        <taxon>Spermatophyta</taxon>
        <taxon>Magnoliopsida</taxon>
        <taxon>eudicotyledons</taxon>
        <taxon>Gunneridae</taxon>
        <taxon>Pentapetalae</taxon>
        <taxon>rosids</taxon>
        <taxon>fabids</taxon>
        <taxon>Fabales</taxon>
        <taxon>Fabaceae</taxon>
        <taxon>Papilionoideae</taxon>
        <taxon>50 kb inversion clade</taxon>
        <taxon>NPAAA clade</taxon>
        <taxon>indigoferoid/millettioid clade</taxon>
        <taxon>Phaseoleae</taxon>
        <taxon>Cajanus</taxon>
    </lineage>
</organism>
<protein>
    <recommendedName>
        <fullName evidence="3">Retrovirus-related Pol polyprotein from transposon TNT 1-94</fullName>
    </recommendedName>
</protein>